<keyword evidence="2" id="KW-1185">Reference proteome</keyword>
<dbReference type="Proteomes" id="UP000033740">
    <property type="component" value="Unassembled WGS sequence"/>
</dbReference>
<dbReference type="EMBL" id="JYIX01000038">
    <property type="protein sequence ID" value="KJL31900.1"/>
    <property type="molecule type" value="Genomic_DNA"/>
</dbReference>
<gene>
    <name evidence="1" type="ORF">RS86_03181</name>
</gene>
<reference evidence="1 2" key="1">
    <citation type="submission" date="2015-02" db="EMBL/GenBank/DDBJ databases">
        <title>Draft genome sequences of ten Microbacterium spp. with emphasis on heavy metal contaminated environments.</title>
        <authorList>
            <person name="Corretto E."/>
        </authorList>
    </citation>
    <scope>NUCLEOTIDE SEQUENCE [LARGE SCALE GENOMIC DNA]</scope>
    <source>
        <strain evidence="1 2">ARN176</strain>
    </source>
</reference>
<accession>A0A0F0LHY0</accession>
<dbReference type="RefSeq" id="WP_045273210.1">
    <property type="nucleotide sequence ID" value="NZ_JYIX01000038.1"/>
</dbReference>
<evidence type="ECO:0000313" key="2">
    <source>
        <dbReference type="Proteomes" id="UP000033740"/>
    </source>
</evidence>
<dbReference type="AlphaFoldDB" id="A0A0F0LHY0"/>
<comment type="caution">
    <text evidence="1">The sequence shown here is derived from an EMBL/GenBank/DDBJ whole genome shotgun (WGS) entry which is preliminary data.</text>
</comment>
<dbReference type="PATRIC" id="fig|582680.6.peg.3262"/>
<organism evidence="1 2">
    <name type="scientific">Microbacterium azadirachtae</name>
    <dbReference type="NCBI Taxonomy" id="582680"/>
    <lineage>
        <taxon>Bacteria</taxon>
        <taxon>Bacillati</taxon>
        <taxon>Actinomycetota</taxon>
        <taxon>Actinomycetes</taxon>
        <taxon>Micrococcales</taxon>
        <taxon>Microbacteriaceae</taxon>
        <taxon>Microbacterium</taxon>
    </lineage>
</organism>
<name>A0A0F0LHY0_9MICO</name>
<sequence length="90" mass="9895">MAAIANTTKALEALKAEYAFGEREFADGAELVAYVAELDVIVQEARDIKGFYKNKLAVISSQKSRAARQERIEKALALLEREEAAHANAK</sequence>
<protein>
    <submittedName>
        <fullName evidence="1">Uncharacterized protein</fullName>
    </submittedName>
</protein>
<proteinExistence type="predicted"/>
<evidence type="ECO:0000313" key="1">
    <source>
        <dbReference type="EMBL" id="KJL31900.1"/>
    </source>
</evidence>